<sequence>MVKLVGPVVPTHVLLHRIRRPHRLRRLILLLQEGHELLVIFRLRLKVRHLDNRLHDRSNRSFRFDLTRSLLALLLLALRIILAVNSVVQRLLRDIDRVGTLHPELLAGVLVQRFVADLSVPVDVRFLRVRSSASRVRQPPIRLRFLLHHLPADHLMNRVDHRLRCILLQYHLFGRLVRFLLLRGGTIVEGVLLDQGALRRRLHRLLERIVRLHVDRLVLRSSSCRFVSVRWCVEALRLTEQLLLRFAVGWFGVSFLPVWYKLTWTLHGERRGGRGGSWSWNAGEDCSQRLLLLKRVRELGFFRSFGLFRGRRRRVRRHGLHASDFLDETSRVGEFLATNANRVTIVTIPSFSEASASPTSLAIINLVLYSVDNLFDGRDLLGQPLRLHQPQLKPTRER</sequence>
<name>A0A8D8G051_CULPI</name>
<reference evidence="1" key="1">
    <citation type="submission" date="2021-05" db="EMBL/GenBank/DDBJ databases">
        <authorList>
            <person name="Alioto T."/>
            <person name="Alioto T."/>
            <person name="Gomez Garrido J."/>
        </authorList>
    </citation>
    <scope>NUCLEOTIDE SEQUENCE</scope>
</reference>
<evidence type="ECO:0000313" key="1">
    <source>
        <dbReference type="EMBL" id="CAG6488879.1"/>
    </source>
</evidence>
<proteinExistence type="predicted"/>
<dbReference type="AlphaFoldDB" id="A0A8D8G051"/>
<organism evidence="1">
    <name type="scientific">Culex pipiens</name>
    <name type="common">House mosquito</name>
    <dbReference type="NCBI Taxonomy" id="7175"/>
    <lineage>
        <taxon>Eukaryota</taxon>
        <taxon>Metazoa</taxon>
        <taxon>Ecdysozoa</taxon>
        <taxon>Arthropoda</taxon>
        <taxon>Hexapoda</taxon>
        <taxon>Insecta</taxon>
        <taxon>Pterygota</taxon>
        <taxon>Neoptera</taxon>
        <taxon>Endopterygota</taxon>
        <taxon>Diptera</taxon>
        <taxon>Nematocera</taxon>
        <taxon>Culicoidea</taxon>
        <taxon>Culicidae</taxon>
        <taxon>Culicinae</taxon>
        <taxon>Culicini</taxon>
        <taxon>Culex</taxon>
        <taxon>Culex</taxon>
    </lineage>
</organism>
<protein>
    <submittedName>
        <fullName evidence="1">(northern house mosquito) hypothetical protein</fullName>
    </submittedName>
</protein>
<dbReference type="EMBL" id="HBUE01111056">
    <property type="protein sequence ID" value="CAG6488879.1"/>
    <property type="molecule type" value="Transcribed_RNA"/>
</dbReference>
<accession>A0A8D8G051</accession>